<feature type="repeat" description="PPR" evidence="2">
    <location>
        <begin position="327"/>
        <end position="361"/>
    </location>
</feature>
<evidence type="ECO:0000256" key="1">
    <source>
        <dbReference type="ARBA" id="ARBA00022737"/>
    </source>
</evidence>
<evidence type="ECO:0008006" key="5">
    <source>
        <dbReference type="Google" id="ProtNLM"/>
    </source>
</evidence>
<dbReference type="PROSITE" id="PS51375">
    <property type="entry name" value="PPR"/>
    <property type="match status" value="11"/>
</dbReference>
<dbReference type="Pfam" id="PF01535">
    <property type="entry name" value="PPR"/>
    <property type="match status" value="3"/>
</dbReference>
<dbReference type="Pfam" id="PF13041">
    <property type="entry name" value="PPR_2"/>
    <property type="match status" value="5"/>
</dbReference>
<feature type="repeat" description="PPR" evidence="2">
    <location>
        <begin position="257"/>
        <end position="291"/>
    </location>
</feature>
<dbReference type="PANTHER" id="PTHR47933">
    <property type="entry name" value="PENTATRICOPEPTIDE REPEAT-CONTAINING PROTEIN 1, MITOCHONDRIAL"/>
    <property type="match status" value="1"/>
</dbReference>
<dbReference type="AlphaFoldDB" id="A0A8T3A907"/>
<dbReference type="InterPro" id="IPR051240">
    <property type="entry name" value="Mito_RNA-Proc/Resp"/>
</dbReference>
<dbReference type="PANTHER" id="PTHR47933:SF10">
    <property type="entry name" value="OS03G0162900 PROTEIN"/>
    <property type="match status" value="1"/>
</dbReference>
<feature type="repeat" description="PPR" evidence="2">
    <location>
        <begin position="180"/>
        <end position="214"/>
    </location>
</feature>
<feature type="repeat" description="PPR" evidence="2">
    <location>
        <begin position="672"/>
        <end position="706"/>
    </location>
</feature>
<feature type="repeat" description="PPR" evidence="2">
    <location>
        <begin position="568"/>
        <end position="602"/>
    </location>
</feature>
<comment type="caution">
    <text evidence="3">The sequence shown here is derived from an EMBL/GenBank/DDBJ whole genome shotgun (WGS) entry which is preliminary data.</text>
</comment>
<name>A0A8T3A907_DENNO</name>
<feature type="repeat" description="PPR" evidence="2">
    <location>
        <begin position="707"/>
        <end position="741"/>
    </location>
</feature>
<dbReference type="SMR" id="A0A8T3A907"/>
<proteinExistence type="predicted"/>
<dbReference type="Proteomes" id="UP000829196">
    <property type="component" value="Unassembled WGS sequence"/>
</dbReference>
<feature type="repeat" description="PPR" evidence="2">
    <location>
        <begin position="292"/>
        <end position="326"/>
    </location>
</feature>
<dbReference type="NCBIfam" id="TIGR00756">
    <property type="entry name" value="PPR"/>
    <property type="match status" value="10"/>
</dbReference>
<reference evidence="3" key="1">
    <citation type="journal article" date="2022" name="Front. Genet.">
        <title>Chromosome-Scale Assembly of the Dendrobium nobile Genome Provides Insights Into the Molecular Mechanism of the Biosynthesis of the Medicinal Active Ingredient of Dendrobium.</title>
        <authorList>
            <person name="Xu Q."/>
            <person name="Niu S.-C."/>
            <person name="Li K.-L."/>
            <person name="Zheng P.-J."/>
            <person name="Zhang X.-J."/>
            <person name="Jia Y."/>
            <person name="Liu Y."/>
            <person name="Niu Y.-X."/>
            <person name="Yu L.-H."/>
            <person name="Chen D.-F."/>
            <person name="Zhang G.-Q."/>
        </authorList>
    </citation>
    <scope>NUCLEOTIDE SEQUENCE</scope>
    <source>
        <tissue evidence="3">Leaf</tissue>
    </source>
</reference>
<feature type="repeat" description="PPR" evidence="2">
    <location>
        <begin position="533"/>
        <end position="567"/>
    </location>
</feature>
<dbReference type="OrthoDB" id="185373at2759"/>
<feature type="repeat" description="PPR" evidence="2">
    <location>
        <begin position="145"/>
        <end position="179"/>
    </location>
</feature>
<dbReference type="InterPro" id="IPR011990">
    <property type="entry name" value="TPR-like_helical_dom_sf"/>
</dbReference>
<dbReference type="EMBL" id="JAGYWB010000018">
    <property type="protein sequence ID" value="KAI0493016.1"/>
    <property type="molecule type" value="Genomic_DNA"/>
</dbReference>
<feature type="repeat" description="PPR" evidence="2">
    <location>
        <begin position="362"/>
        <end position="396"/>
    </location>
</feature>
<keyword evidence="4" id="KW-1185">Reference proteome</keyword>
<dbReference type="Pfam" id="PF12854">
    <property type="entry name" value="PPR_1"/>
    <property type="match status" value="1"/>
</dbReference>
<gene>
    <name evidence="3" type="ORF">KFK09_027292</name>
</gene>
<evidence type="ECO:0000313" key="4">
    <source>
        <dbReference type="Proteomes" id="UP000829196"/>
    </source>
</evidence>
<accession>A0A8T3A907</accession>
<protein>
    <recommendedName>
        <fullName evidence="5">Pentatricopeptide repeat-containing protein</fullName>
    </recommendedName>
</protein>
<dbReference type="InterPro" id="IPR002885">
    <property type="entry name" value="PPR_rpt"/>
</dbReference>
<evidence type="ECO:0000313" key="3">
    <source>
        <dbReference type="EMBL" id="KAI0493016.1"/>
    </source>
</evidence>
<sequence>MLYSYNCCCTLVSLQLDGPKRSSDSRQVFFVDYNSRKSQKQLLVVNLSRKSIQNNGFSSKLNLAGVNLVGKVETKCTMKCSSYGGCMPLILQSLEDVKDIDEALKPWEGNLSNKERTIILKEQTDWQRAWEIFNWFKSKGCYELNVIHYNIMLRVLGMARKWNLMWSLWNEMQCESIIPTNATYGTLINAYSKGGLKREALMWLCEMYKQGVKPDEVTMGTVVQAYKKAGEFCKAEDFFKRWSMAMDYAPRTHNSYSLYTYNTLIDTYGKAGLLAEASDTFAQMLSQGIVPDTVTFNTIIHICGNHERFEEVVSLVEMMDELQCYPDTRTYNILISLYAKCDDIAQATSYFKKMKDADLVPDIVSYRTLLYALSVRCMVQDAESLIMEMEIKGLEIDEYTQTALTRMYVKVGTLEQSCAWFEKFCDKMSSECYAANIDAFGEKGVLFLAEKAFSHCTERCKLSVLVFNVMIKAYGVRKEYDKACDLFNIMDDYGILPDKCTYCSLIQLLSDAELPHRAVTFVRSMQEAGLVSDCVPYSMVISSFTKLGEVRSAEDLFKEMIKVGVQPDIIIYSVLINAFAEVGSAQEAATYVELMKSMSLVPNSIICNSLIKLYTKIGYLREAEETYKLAKSLVGGPHLYSSNCMIHLYCDNAMVQNSEDIFHYLKLNGEANEFSYAMMLCIYKKMGRFDEAYKIAQEMHDLGLISDALSYNNLIGFYAADGRMKEALKTFQQMLSIGIKPDDATFKSLGIILLKRGVSKEAIKRLEKVREKDSLVGLQEWVKAMCSMVRLDETFTGFDGNKKEQRKGDLSIPKFYEGIGSYRESMYLEQYSCG</sequence>
<feature type="repeat" description="PPR" evidence="2">
    <location>
        <begin position="463"/>
        <end position="497"/>
    </location>
</feature>
<evidence type="ECO:0000256" key="2">
    <source>
        <dbReference type="PROSITE-ProRule" id="PRU00708"/>
    </source>
</evidence>
<dbReference type="GO" id="GO:0003729">
    <property type="term" value="F:mRNA binding"/>
    <property type="evidence" value="ECO:0007669"/>
    <property type="project" value="TreeGrafter"/>
</dbReference>
<dbReference type="SUPFAM" id="SSF81901">
    <property type="entry name" value="HCP-like"/>
    <property type="match status" value="1"/>
</dbReference>
<organism evidence="3 4">
    <name type="scientific">Dendrobium nobile</name>
    <name type="common">Orchid</name>
    <dbReference type="NCBI Taxonomy" id="94219"/>
    <lineage>
        <taxon>Eukaryota</taxon>
        <taxon>Viridiplantae</taxon>
        <taxon>Streptophyta</taxon>
        <taxon>Embryophyta</taxon>
        <taxon>Tracheophyta</taxon>
        <taxon>Spermatophyta</taxon>
        <taxon>Magnoliopsida</taxon>
        <taxon>Liliopsida</taxon>
        <taxon>Asparagales</taxon>
        <taxon>Orchidaceae</taxon>
        <taxon>Epidendroideae</taxon>
        <taxon>Malaxideae</taxon>
        <taxon>Dendrobiinae</taxon>
        <taxon>Dendrobium</taxon>
    </lineage>
</organism>
<dbReference type="Gene3D" id="1.25.40.10">
    <property type="entry name" value="Tetratricopeptide repeat domain"/>
    <property type="match status" value="6"/>
</dbReference>
<keyword evidence="1" id="KW-0677">Repeat</keyword>